<feature type="non-terminal residue" evidence="1">
    <location>
        <position position="62"/>
    </location>
</feature>
<gene>
    <name evidence="1" type="ORF">EJD97_021881</name>
</gene>
<protein>
    <submittedName>
        <fullName evidence="1">Uncharacterized protein</fullName>
    </submittedName>
</protein>
<dbReference type="EMBL" id="RXGB01006771">
    <property type="protein sequence ID" value="TMW86155.1"/>
    <property type="molecule type" value="Genomic_DNA"/>
</dbReference>
<reference evidence="1" key="1">
    <citation type="submission" date="2019-05" db="EMBL/GenBank/DDBJ databases">
        <title>The de novo reference genome and transcriptome assemblies of the wild tomato species Solanum chilense.</title>
        <authorList>
            <person name="Stam R."/>
            <person name="Nosenko T."/>
            <person name="Hoerger A.C."/>
            <person name="Stephan W."/>
            <person name="Seidel M.A."/>
            <person name="Kuhn J.M.M."/>
            <person name="Haberer G."/>
            <person name="Tellier A."/>
        </authorList>
    </citation>
    <scope>NUCLEOTIDE SEQUENCE</scope>
    <source>
        <tissue evidence="1">Mature leaves</tissue>
    </source>
</reference>
<comment type="caution">
    <text evidence="1">The sequence shown here is derived from an EMBL/GenBank/DDBJ whole genome shotgun (WGS) entry which is preliminary data.</text>
</comment>
<dbReference type="AlphaFoldDB" id="A0A6N2AUT7"/>
<proteinExistence type="predicted"/>
<organism evidence="1">
    <name type="scientific">Solanum chilense</name>
    <name type="common">Tomato</name>
    <name type="synonym">Lycopersicon chilense</name>
    <dbReference type="NCBI Taxonomy" id="4083"/>
    <lineage>
        <taxon>Eukaryota</taxon>
        <taxon>Viridiplantae</taxon>
        <taxon>Streptophyta</taxon>
        <taxon>Embryophyta</taxon>
        <taxon>Tracheophyta</taxon>
        <taxon>Spermatophyta</taxon>
        <taxon>Magnoliopsida</taxon>
        <taxon>eudicotyledons</taxon>
        <taxon>Gunneridae</taxon>
        <taxon>Pentapetalae</taxon>
        <taxon>asterids</taxon>
        <taxon>lamiids</taxon>
        <taxon>Solanales</taxon>
        <taxon>Solanaceae</taxon>
        <taxon>Solanoideae</taxon>
        <taxon>Solaneae</taxon>
        <taxon>Solanum</taxon>
        <taxon>Solanum subgen. Lycopersicon</taxon>
    </lineage>
</organism>
<accession>A0A6N2AUT7</accession>
<evidence type="ECO:0000313" key="1">
    <source>
        <dbReference type="EMBL" id="TMW86155.1"/>
    </source>
</evidence>
<name>A0A6N2AUT7_SOLCI</name>
<sequence length="62" mass="6922">MVKVMEDLVGVGVAGGLVRPALAYDRLENRLAGSNRVEFRTLGLWGFREPVKGRFTVWSRST</sequence>